<dbReference type="CDD" id="cd01133">
    <property type="entry name" value="F1-ATPase_beta_CD"/>
    <property type="match status" value="1"/>
</dbReference>
<keyword evidence="3 12" id="KW-0813">Transport</keyword>
<evidence type="ECO:0000256" key="11">
    <source>
        <dbReference type="ARBA" id="ARBA00023310"/>
    </source>
</evidence>
<evidence type="ECO:0000256" key="12">
    <source>
        <dbReference type="HAMAP-Rule" id="MF_01347"/>
    </source>
</evidence>
<feature type="domain" description="AAA+ ATPase" evidence="13">
    <location>
        <begin position="145"/>
        <end position="409"/>
    </location>
</feature>
<dbReference type="EC" id="7.1.2.2" evidence="12"/>
<keyword evidence="12" id="KW-0375">Hydrogen ion transport</keyword>
<dbReference type="FunFam" id="1.10.1140.10:FF:000001">
    <property type="entry name" value="ATP synthase subunit beta"/>
    <property type="match status" value="1"/>
</dbReference>
<evidence type="ECO:0000256" key="7">
    <source>
        <dbReference type="ARBA" id="ARBA00022967"/>
    </source>
</evidence>
<feature type="binding site" evidence="12">
    <location>
        <begin position="153"/>
        <end position="160"/>
    </location>
    <ligand>
        <name>ATP</name>
        <dbReference type="ChEBI" id="CHEBI:30616"/>
    </ligand>
</feature>
<dbReference type="GO" id="GO:0005524">
    <property type="term" value="F:ATP binding"/>
    <property type="evidence" value="ECO:0007669"/>
    <property type="project" value="UniProtKB-UniRule"/>
</dbReference>
<evidence type="ECO:0000259" key="13">
    <source>
        <dbReference type="SMART" id="SM00382"/>
    </source>
</evidence>
<dbReference type="Gene3D" id="3.40.50.300">
    <property type="entry name" value="P-loop containing nucleotide triphosphate hydrolases"/>
    <property type="match status" value="1"/>
</dbReference>
<evidence type="ECO:0000313" key="16">
    <source>
        <dbReference type="Proteomes" id="UP000521313"/>
    </source>
</evidence>
<dbReference type="EMBL" id="JACHHD010000010">
    <property type="protein sequence ID" value="MBB5185105.1"/>
    <property type="molecule type" value="Genomic_DNA"/>
</dbReference>
<dbReference type="Pfam" id="PF22919">
    <property type="entry name" value="ATP-synt_VA_C"/>
    <property type="match status" value="1"/>
</dbReference>
<evidence type="ECO:0000256" key="5">
    <source>
        <dbReference type="ARBA" id="ARBA00022741"/>
    </source>
</evidence>
<comment type="catalytic activity">
    <reaction evidence="12">
        <text>ATP + H2O + 4 H(+)(in) = ADP + phosphate + 5 H(+)(out)</text>
        <dbReference type="Rhea" id="RHEA:57720"/>
        <dbReference type="ChEBI" id="CHEBI:15377"/>
        <dbReference type="ChEBI" id="CHEBI:15378"/>
        <dbReference type="ChEBI" id="CHEBI:30616"/>
        <dbReference type="ChEBI" id="CHEBI:43474"/>
        <dbReference type="ChEBI" id="CHEBI:456216"/>
        <dbReference type="EC" id="7.1.2.2"/>
    </reaction>
</comment>
<dbReference type="CDD" id="cd18110">
    <property type="entry name" value="ATP-synt_F1_beta_C"/>
    <property type="match status" value="1"/>
</dbReference>
<evidence type="ECO:0000313" key="14">
    <source>
        <dbReference type="EMBL" id="MBB5185105.1"/>
    </source>
</evidence>
<gene>
    <name evidence="12 15" type="primary">atpD</name>
    <name evidence="15" type="ORF">H5982_00375</name>
    <name evidence="14" type="ORF">HNQ43_001154</name>
</gene>
<comment type="function">
    <text evidence="12">Produces ATP from ADP in the presence of a proton gradient across the membrane. The catalytic sites are hosted primarily by the beta subunits.</text>
</comment>
<evidence type="ECO:0000256" key="8">
    <source>
        <dbReference type="ARBA" id="ARBA00023065"/>
    </source>
</evidence>
<evidence type="ECO:0000256" key="3">
    <source>
        <dbReference type="ARBA" id="ARBA00022448"/>
    </source>
</evidence>
<dbReference type="CDD" id="cd18115">
    <property type="entry name" value="ATP-synt_F1_beta_N"/>
    <property type="match status" value="1"/>
</dbReference>
<name>A0A7W8D3Z2_9FIRM</name>
<keyword evidence="11 12" id="KW-0066">ATP synthesis</keyword>
<dbReference type="InterPro" id="IPR024034">
    <property type="entry name" value="ATPase_F1/V1_b/a_C"/>
</dbReference>
<keyword evidence="17" id="KW-1185">Reference proteome</keyword>
<dbReference type="AlphaFoldDB" id="A0A7W8D3Z2"/>
<dbReference type="InterPro" id="IPR036121">
    <property type="entry name" value="ATPase_F1/V1/A1_a/bsu_N_sf"/>
</dbReference>
<evidence type="ECO:0000256" key="9">
    <source>
        <dbReference type="ARBA" id="ARBA00023136"/>
    </source>
</evidence>
<comment type="similarity">
    <text evidence="2 12">Belongs to the ATPase alpha/beta chains family.</text>
</comment>
<dbReference type="GO" id="GO:0005886">
    <property type="term" value="C:plasma membrane"/>
    <property type="evidence" value="ECO:0007669"/>
    <property type="project" value="UniProtKB-SubCell"/>
</dbReference>
<dbReference type="GO" id="GO:0046933">
    <property type="term" value="F:proton-transporting ATP synthase activity, rotational mechanism"/>
    <property type="evidence" value="ECO:0007669"/>
    <property type="project" value="UniProtKB-UniRule"/>
</dbReference>
<dbReference type="Gene3D" id="1.10.1140.10">
    <property type="entry name" value="Bovine Mitochondrial F1-atpase, Atp Synthase Beta Chain, Chain D, domain 3"/>
    <property type="match status" value="1"/>
</dbReference>
<evidence type="ECO:0000313" key="15">
    <source>
        <dbReference type="EMBL" id="MBM6830564.1"/>
    </source>
</evidence>
<comment type="caution">
    <text evidence="14">The sequence shown here is derived from an EMBL/GenBank/DDBJ whole genome shotgun (WGS) entry which is preliminary data.</text>
</comment>
<keyword evidence="5 12" id="KW-0547">Nucleotide-binding</keyword>
<evidence type="ECO:0000256" key="10">
    <source>
        <dbReference type="ARBA" id="ARBA00023196"/>
    </source>
</evidence>
<dbReference type="NCBIfam" id="TIGR01039">
    <property type="entry name" value="atpD"/>
    <property type="match status" value="1"/>
</dbReference>
<reference evidence="14 16" key="1">
    <citation type="submission" date="2020-08" db="EMBL/GenBank/DDBJ databases">
        <title>Genomic Encyclopedia of Type Strains, Phase IV (KMG-IV): sequencing the most valuable type-strain genomes for metagenomic binning, comparative biology and taxonomic classification.</title>
        <authorList>
            <person name="Goeker M."/>
        </authorList>
    </citation>
    <scope>NUCLEOTIDE SEQUENCE [LARGE SCALE GENOMIC DNA]</scope>
    <source>
        <strain evidence="14 16">DSM 26963</strain>
    </source>
</reference>
<reference evidence="15 17" key="3">
    <citation type="journal article" date="2021" name="Sci. Rep.">
        <title>The distribution of antibiotic resistance genes in chicken gut microbiota commensals.</title>
        <authorList>
            <person name="Juricova H."/>
            <person name="Matiasovicova J."/>
            <person name="Kubasova T."/>
            <person name="Cejkova D."/>
            <person name="Rychlik I."/>
        </authorList>
    </citation>
    <scope>NUCLEOTIDE SEQUENCE [LARGE SCALE GENOMIC DNA]</scope>
    <source>
        <strain evidence="15 17">An423</strain>
    </source>
</reference>
<dbReference type="EMBL" id="JACJLU010000001">
    <property type="protein sequence ID" value="MBM6830564.1"/>
    <property type="molecule type" value="Genomic_DNA"/>
</dbReference>
<dbReference type="PROSITE" id="PS00152">
    <property type="entry name" value="ATPASE_ALPHA_BETA"/>
    <property type="match status" value="1"/>
</dbReference>
<dbReference type="InterPro" id="IPR000194">
    <property type="entry name" value="ATPase_F1/V1/A1_a/bsu_nucl-bd"/>
</dbReference>
<proteinExistence type="inferred from homology"/>
<comment type="subcellular location">
    <subcellularLocation>
        <location evidence="12">Cell membrane</location>
        <topology evidence="12">Peripheral membrane protein</topology>
    </subcellularLocation>
    <subcellularLocation>
        <location evidence="1">Membrane</location>
        <topology evidence="1">Peripheral membrane protein</topology>
    </subcellularLocation>
</comment>
<dbReference type="Gene3D" id="2.40.10.170">
    <property type="match status" value="1"/>
</dbReference>
<dbReference type="InterPro" id="IPR005722">
    <property type="entry name" value="ATP_synth_F1_bsu"/>
</dbReference>
<dbReference type="PANTHER" id="PTHR15184:SF71">
    <property type="entry name" value="ATP SYNTHASE SUBUNIT BETA, MITOCHONDRIAL"/>
    <property type="match status" value="1"/>
</dbReference>
<evidence type="ECO:0000256" key="4">
    <source>
        <dbReference type="ARBA" id="ARBA00022475"/>
    </source>
</evidence>
<dbReference type="SMART" id="SM00382">
    <property type="entry name" value="AAA"/>
    <property type="match status" value="1"/>
</dbReference>
<evidence type="ECO:0000256" key="2">
    <source>
        <dbReference type="ARBA" id="ARBA00008936"/>
    </source>
</evidence>
<reference evidence="15" key="2">
    <citation type="submission" date="2020-08" db="EMBL/GenBank/DDBJ databases">
        <authorList>
            <person name="Cejkova D."/>
            <person name="Kubasova T."/>
            <person name="Jahodarova E."/>
            <person name="Rychlik I."/>
        </authorList>
    </citation>
    <scope>NUCLEOTIDE SEQUENCE</scope>
    <source>
        <strain evidence="15">An423</strain>
    </source>
</reference>
<accession>A0A7W8D3Z2</accession>
<keyword evidence="8 12" id="KW-0406">Ion transport</keyword>
<dbReference type="Proteomes" id="UP000521313">
    <property type="component" value="Unassembled WGS sequence"/>
</dbReference>
<dbReference type="SUPFAM" id="SSF50615">
    <property type="entry name" value="N-terminal domain of alpha and beta subunits of F1 ATP synthase"/>
    <property type="match status" value="1"/>
</dbReference>
<dbReference type="HAMAP" id="MF_01347">
    <property type="entry name" value="ATP_synth_beta_bact"/>
    <property type="match status" value="1"/>
</dbReference>
<dbReference type="GO" id="GO:0045259">
    <property type="term" value="C:proton-transporting ATP synthase complex"/>
    <property type="evidence" value="ECO:0007669"/>
    <property type="project" value="UniProtKB-KW"/>
</dbReference>
<dbReference type="InterPro" id="IPR003593">
    <property type="entry name" value="AAA+_ATPase"/>
</dbReference>
<dbReference type="PANTHER" id="PTHR15184">
    <property type="entry name" value="ATP SYNTHASE"/>
    <property type="match status" value="1"/>
</dbReference>
<evidence type="ECO:0000313" key="17">
    <source>
        <dbReference type="Proteomes" id="UP000775500"/>
    </source>
</evidence>
<dbReference type="InterPro" id="IPR055190">
    <property type="entry name" value="ATP-synt_VA_C"/>
</dbReference>
<sequence length="467" mass="50960">MAENIGKVVQIIGPVVDISFDENHLPDLLSAIEIKREGQESLIVEVEQGIGADRVRCIAMGSTDGLVRGMEAYDTGKPIQAPVGDAVLGRMFNVLGRPIDGLGELKDVDWEPIHRNPPAFDEQSTESVPLETGIKVIDLLCPYAKGGKIGLFGGAGVGKTVLIQELIHNIAKEHGGKSVVVGVGERTREGNDMYHEMKDSGVLDKTVLVYGQMNESPGARMRVGLTGLTMAEHFRDQEHQDVLLFIDNIFRFTQAGSEVSALLGRVPSAVGYQPTLATEMGQLQERITSTNEGSITSVQAIYVPADDLTDPAPATAFTHLDAKTVLDRDIAALGIYPAVDPLESSSRILDPLVVGEKHYKVARGVQNILQRYKELQDIIAILGMDELSEEDKKIVNRARRVRNFLSQPFNVAEVFSGIPGKYVPLEQTIRSFERLLAGEFDDLPEQAFMFVGTVEEAVEKAKQMAGE</sequence>
<dbReference type="FunFam" id="3.40.50.300:FF:000004">
    <property type="entry name" value="ATP synthase subunit beta"/>
    <property type="match status" value="1"/>
</dbReference>
<dbReference type="InterPro" id="IPR050053">
    <property type="entry name" value="ATPase_alpha/beta_chains"/>
</dbReference>
<keyword evidence="7 12" id="KW-1278">Translocase</keyword>
<keyword evidence="10 12" id="KW-0139">CF(1)</keyword>
<evidence type="ECO:0000256" key="1">
    <source>
        <dbReference type="ARBA" id="ARBA00004170"/>
    </source>
</evidence>
<dbReference type="InterPro" id="IPR020003">
    <property type="entry name" value="ATPase_a/bsu_AS"/>
</dbReference>
<dbReference type="Pfam" id="PF00006">
    <property type="entry name" value="ATP-synt_ab"/>
    <property type="match status" value="1"/>
</dbReference>
<dbReference type="Pfam" id="PF02874">
    <property type="entry name" value="ATP-synt_ab_N"/>
    <property type="match status" value="1"/>
</dbReference>
<protein>
    <recommendedName>
        <fullName evidence="12">ATP synthase subunit beta</fullName>
        <ecNumber evidence="12">7.1.2.2</ecNumber>
    </recommendedName>
    <alternativeName>
        <fullName evidence="12">ATP synthase F1 sector subunit beta</fullName>
    </alternativeName>
    <alternativeName>
        <fullName evidence="12">F-ATPase subunit beta</fullName>
    </alternativeName>
</protein>
<evidence type="ECO:0000256" key="6">
    <source>
        <dbReference type="ARBA" id="ARBA00022840"/>
    </source>
</evidence>
<dbReference type="InterPro" id="IPR027417">
    <property type="entry name" value="P-loop_NTPase"/>
</dbReference>
<keyword evidence="6 12" id="KW-0067">ATP-binding</keyword>
<dbReference type="SUPFAM" id="SSF47917">
    <property type="entry name" value="C-terminal domain of alpha and beta subunits of F1 ATP synthase"/>
    <property type="match status" value="1"/>
</dbReference>
<dbReference type="InterPro" id="IPR004100">
    <property type="entry name" value="ATPase_F1/V1/A1_a/bsu_N"/>
</dbReference>
<keyword evidence="9 12" id="KW-0472">Membrane</keyword>
<keyword evidence="4 12" id="KW-1003">Cell membrane</keyword>
<dbReference type="RefSeq" id="WP_183375677.1">
    <property type="nucleotide sequence ID" value="NZ_JACHHD010000010.1"/>
</dbReference>
<organism evidence="14 16">
    <name type="scientific">Faecalicoccus acidiformans</name>
    <dbReference type="NCBI Taxonomy" id="915173"/>
    <lineage>
        <taxon>Bacteria</taxon>
        <taxon>Bacillati</taxon>
        <taxon>Bacillota</taxon>
        <taxon>Erysipelotrichia</taxon>
        <taxon>Erysipelotrichales</taxon>
        <taxon>Erysipelotrichaceae</taxon>
        <taxon>Faecalicoccus</taxon>
    </lineage>
</organism>
<dbReference type="SUPFAM" id="SSF52540">
    <property type="entry name" value="P-loop containing nucleoside triphosphate hydrolases"/>
    <property type="match status" value="1"/>
</dbReference>
<dbReference type="Proteomes" id="UP000775500">
    <property type="component" value="Unassembled WGS sequence"/>
</dbReference>